<evidence type="ECO:0000313" key="1">
    <source>
        <dbReference type="EMBL" id="AEA67499.1"/>
    </source>
</evidence>
<dbReference type="KEGG" id="pba:PSEBR_m443"/>
<dbReference type="Proteomes" id="UP000006692">
    <property type="component" value="Chromosome"/>
</dbReference>
<protein>
    <submittedName>
        <fullName evidence="1">Uncharacterized protein</fullName>
    </submittedName>
</protein>
<reference evidence="1 2" key="1">
    <citation type="journal article" date="2011" name="J. Bacteriol.">
        <title>Complete genome sequence of a beneficial plant root-associated bacterium, Pseudomonas brassicacearum.</title>
        <authorList>
            <person name="Ortet P."/>
            <person name="Barakat M."/>
            <person name="Lalaouna D."/>
            <person name="Fochesato S."/>
            <person name="Barbe V."/>
            <person name="Vacherie B."/>
            <person name="Santaella C."/>
            <person name="Heulin T."/>
            <person name="Achouak W."/>
        </authorList>
    </citation>
    <scope>NUCLEOTIDE SEQUENCE [LARGE SCALE GENOMIC DNA]</scope>
    <source>
        <strain evidence="1 2">NFM421</strain>
    </source>
</reference>
<evidence type="ECO:0000313" key="2">
    <source>
        <dbReference type="Proteomes" id="UP000006692"/>
    </source>
</evidence>
<dbReference type="EMBL" id="CP002585">
    <property type="protein sequence ID" value="AEA67499.1"/>
    <property type="molecule type" value="Genomic_DNA"/>
</dbReference>
<reference key="2">
    <citation type="submission" date="2011-03" db="EMBL/GenBank/DDBJ databases">
        <title>Complete Genome Sequence of a beneficial plant roots-associated bacterium Pseudomonas brassicacearum.</title>
        <authorList>
            <person name="Ortet P."/>
            <person name="Barakat M."/>
            <person name="Lalaouna D."/>
            <person name="Fochesato S."/>
            <person name="Barbe V."/>
            <person name="Santaella C."/>
            <person name="Heulin T."/>
            <person name="Achouak W."/>
        </authorList>
    </citation>
    <scope>NUCLEOTIDE SEQUENCE</scope>
    <source>
        <strain>NFM421</strain>
    </source>
</reference>
<name>F2KE22_PSEBN</name>
<accession>F2KE22</accession>
<sequence>MLKYRLFHKSLKALIYKGRSCFSKGILLILLFFRTPTDFRIGTYTGVGLRVCGCVQADPNTAPRGIR</sequence>
<dbReference type="HOGENOM" id="CLU_2809127_0_0_6"/>
<dbReference type="AlphaFoldDB" id="F2KE22"/>
<proteinExistence type="predicted"/>
<gene>
    <name evidence="1" type="ORF">PSEBR_m443</name>
</gene>
<organism evidence="1 2">
    <name type="scientific">Pseudomonas brassicacearum (strain NFM421)</name>
    <dbReference type="NCBI Taxonomy" id="994484"/>
    <lineage>
        <taxon>Bacteria</taxon>
        <taxon>Pseudomonadati</taxon>
        <taxon>Pseudomonadota</taxon>
        <taxon>Gammaproteobacteria</taxon>
        <taxon>Pseudomonadales</taxon>
        <taxon>Pseudomonadaceae</taxon>
        <taxon>Pseudomonas</taxon>
    </lineage>
</organism>